<dbReference type="EC" id="4.3.3.6" evidence="10"/>
<dbReference type="GO" id="GO:0005829">
    <property type="term" value="C:cytosol"/>
    <property type="evidence" value="ECO:0007669"/>
    <property type="project" value="TreeGrafter"/>
</dbReference>
<dbReference type="FunFam" id="3.40.50.880:FF:000010">
    <property type="entry name" value="uncharacterized protein LOC100176842 isoform X2"/>
    <property type="match status" value="1"/>
</dbReference>
<dbReference type="RefSeq" id="WP_132253578.1">
    <property type="nucleotide sequence ID" value="NZ_SMAL01000010.1"/>
</dbReference>
<comment type="catalytic activity">
    <reaction evidence="7 10">
        <text>L-glutamine + H2O = L-glutamate + NH4(+)</text>
        <dbReference type="Rhea" id="RHEA:15889"/>
        <dbReference type="ChEBI" id="CHEBI:15377"/>
        <dbReference type="ChEBI" id="CHEBI:28938"/>
        <dbReference type="ChEBI" id="CHEBI:29985"/>
        <dbReference type="ChEBI" id="CHEBI:58359"/>
        <dbReference type="EC" id="3.5.1.2"/>
    </reaction>
</comment>
<dbReference type="InterPro" id="IPR029062">
    <property type="entry name" value="Class_I_gatase-like"/>
</dbReference>
<dbReference type="GO" id="GO:0042823">
    <property type="term" value="P:pyridoxal phosphate biosynthetic process"/>
    <property type="evidence" value="ECO:0007669"/>
    <property type="project" value="UniProtKB-UniRule"/>
</dbReference>
<feature type="active site" description="Charge relay system" evidence="10 11">
    <location>
        <position position="172"/>
    </location>
</feature>
<dbReference type="HAMAP" id="MF_01615">
    <property type="entry name" value="PdxT"/>
    <property type="match status" value="1"/>
</dbReference>
<name>A0A4V2UZX6_9FIRM</name>
<dbReference type="EMBL" id="SMAL01000010">
    <property type="protein sequence ID" value="TCT12981.1"/>
    <property type="molecule type" value="Genomic_DNA"/>
</dbReference>
<evidence type="ECO:0000256" key="4">
    <source>
        <dbReference type="ARBA" id="ARBA00022962"/>
    </source>
</evidence>
<feature type="binding site" evidence="10 12">
    <location>
        <position position="107"/>
    </location>
    <ligand>
        <name>L-glutamine</name>
        <dbReference type="ChEBI" id="CHEBI:58359"/>
    </ligand>
</feature>
<reference evidence="13 14" key="1">
    <citation type="submission" date="2019-03" db="EMBL/GenBank/DDBJ databases">
        <title>Genomic Encyclopedia of Type Strains, Phase IV (KMG-IV): sequencing the most valuable type-strain genomes for metagenomic binning, comparative biology and taxonomic classification.</title>
        <authorList>
            <person name="Goeker M."/>
        </authorList>
    </citation>
    <scope>NUCLEOTIDE SEQUENCE [LARGE SCALE GENOMIC DNA]</scope>
    <source>
        <strain evidence="13 14">DSM 24629</strain>
    </source>
</reference>
<protein>
    <recommendedName>
        <fullName evidence="10">Pyridoxal 5'-phosphate synthase subunit PdxT</fullName>
        <ecNumber evidence="10">4.3.3.6</ecNumber>
    </recommendedName>
    <alternativeName>
        <fullName evidence="10">Pdx2</fullName>
    </alternativeName>
    <alternativeName>
        <fullName evidence="10">Pyridoxal 5'-phosphate synthase glutaminase subunit</fullName>
        <ecNumber evidence="10">3.5.1.2</ecNumber>
    </alternativeName>
</protein>
<gene>
    <name evidence="10" type="primary">pdxT</name>
    <name evidence="13" type="ORF">EDC18_11055</name>
</gene>
<evidence type="ECO:0000256" key="5">
    <source>
        <dbReference type="ARBA" id="ARBA00023239"/>
    </source>
</evidence>
<dbReference type="CDD" id="cd01749">
    <property type="entry name" value="GATase1_PB"/>
    <property type="match status" value="1"/>
</dbReference>
<keyword evidence="3 10" id="KW-0663">Pyridoxal phosphate</keyword>
<dbReference type="GO" id="GO:0008614">
    <property type="term" value="P:pyridoxine metabolic process"/>
    <property type="evidence" value="ECO:0007669"/>
    <property type="project" value="TreeGrafter"/>
</dbReference>
<comment type="catalytic activity">
    <reaction evidence="6 10">
        <text>aldehydo-D-ribose 5-phosphate + D-glyceraldehyde 3-phosphate + L-glutamine = pyridoxal 5'-phosphate + L-glutamate + phosphate + 3 H2O + H(+)</text>
        <dbReference type="Rhea" id="RHEA:31507"/>
        <dbReference type="ChEBI" id="CHEBI:15377"/>
        <dbReference type="ChEBI" id="CHEBI:15378"/>
        <dbReference type="ChEBI" id="CHEBI:29985"/>
        <dbReference type="ChEBI" id="CHEBI:43474"/>
        <dbReference type="ChEBI" id="CHEBI:58273"/>
        <dbReference type="ChEBI" id="CHEBI:58359"/>
        <dbReference type="ChEBI" id="CHEBI:59776"/>
        <dbReference type="ChEBI" id="CHEBI:597326"/>
        <dbReference type="EC" id="4.3.3.6"/>
    </reaction>
</comment>
<dbReference type="PROSITE" id="PS01236">
    <property type="entry name" value="PDXT_SNO_1"/>
    <property type="match status" value="1"/>
</dbReference>
<evidence type="ECO:0000256" key="7">
    <source>
        <dbReference type="ARBA" id="ARBA00049534"/>
    </source>
</evidence>
<proteinExistence type="inferred from homology"/>
<keyword evidence="14" id="KW-1185">Reference proteome</keyword>
<accession>A0A4V2UZX6</accession>
<dbReference type="GO" id="GO:1903600">
    <property type="term" value="C:glutaminase complex"/>
    <property type="evidence" value="ECO:0007669"/>
    <property type="project" value="TreeGrafter"/>
</dbReference>
<dbReference type="OrthoDB" id="9810320at2"/>
<dbReference type="Proteomes" id="UP000294902">
    <property type="component" value="Unassembled WGS sequence"/>
</dbReference>
<evidence type="ECO:0000256" key="3">
    <source>
        <dbReference type="ARBA" id="ARBA00022898"/>
    </source>
</evidence>
<evidence type="ECO:0000256" key="10">
    <source>
        <dbReference type="HAMAP-Rule" id="MF_01615"/>
    </source>
</evidence>
<comment type="pathway">
    <text evidence="10">Cofactor biosynthesis; pyridoxal 5'-phosphate biosynthesis.</text>
</comment>
<comment type="similarity">
    <text evidence="1 10">Belongs to the glutaminase PdxT/SNO family.</text>
</comment>
<dbReference type="InterPro" id="IPR021196">
    <property type="entry name" value="PdxT/SNO_CS"/>
</dbReference>
<organism evidence="13 14">
    <name type="scientific">Natranaerovirga pectinivora</name>
    <dbReference type="NCBI Taxonomy" id="682400"/>
    <lineage>
        <taxon>Bacteria</taxon>
        <taxon>Bacillati</taxon>
        <taxon>Bacillota</taxon>
        <taxon>Clostridia</taxon>
        <taxon>Lachnospirales</taxon>
        <taxon>Natranaerovirgaceae</taxon>
        <taxon>Natranaerovirga</taxon>
    </lineage>
</organism>
<evidence type="ECO:0000313" key="14">
    <source>
        <dbReference type="Proteomes" id="UP000294902"/>
    </source>
</evidence>
<keyword evidence="5 10" id="KW-0456">Lyase</keyword>
<feature type="binding site" evidence="10 12">
    <location>
        <begin position="136"/>
        <end position="137"/>
    </location>
    <ligand>
        <name>L-glutamine</name>
        <dbReference type="ChEBI" id="CHEBI:58359"/>
    </ligand>
</feature>
<dbReference type="EC" id="3.5.1.2" evidence="10"/>
<dbReference type="PIRSF" id="PIRSF005639">
    <property type="entry name" value="Glut_amidoT_SNO"/>
    <property type="match status" value="1"/>
</dbReference>
<sequence>MLKIGVLDLQGSVSEHINMLEKLDNVCPMRVKYPDEIKDIDGLIVPGGESTAIGKLLVDFKIKDILIDRIHNGMPIWGTCAGMILLANKIDMEETTHLKVMNITVRRNAYGRQLDSFTTEEVIPEISSTKIPLVFIRAPFILDIGDTVKPLCIVNNNIVAARQDNILVTSFHPELTDDSSVHKYFIEMIN</sequence>
<dbReference type="GO" id="GO:0004359">
    <property type="term" value="F:glutaminase activity"/>
    <property type="evidence" value="ECO:0007669"/>
    <property type="project" value="UniProtKB-UniRule"/>
</dbReference>
<keyword evidence="4 10" id="KW-0315">Glutamine amidotransferase</keyword>
<evidence type="ECO:0000256" key="2">
    <source>
        <dbReference type="ARBA" id="ARBA00022801"/>
    </source>
</evidence>
<evidence type="ECO:0000256" key="8">
    <source>
        <dbReference type="ARBA" id="ARBA00054599"/>
    </source>
</evidence>
<evidence type="ECO:0000256" key="1">
    <source>
        <dbReference type="ARBA" id="ARBA00008345"/>
    </source>
</evidence>
<comment type="function">
    <text evidence="8 10">Catalyzes the hydrolysis of glutamine to glutamate and ammonia as part of the biosynthesis of pyridoxal 5'-phosphate. The resulting ammonia molecule is channeled to the active site of PdxS.</text>
</comment>
<dbReference type="PANTHER" id="PTHR31559">
    <property type="entry name" value="PYRIDOXAL 5'-PHOSPHATE SYNTHASE SUBUNIT SNO"/>
    <property type="match status" value="1"/>
</dbReference>
<dbReference type="Pfam" id="PF01174">
    <property type="entry name" value="SNO"/>
    <property type="match status" value="1"/>
</dbReference>
<feature type="active site" description="Nucleophile" evidence="10 11">
    <location>
        <position position="80"/>
    </location>
</feature>
<keyword evidence="2 10" id="KW-0378">Hydrolase</keyword>
<evidence type="ECO:0000256" key="12">
    <source>
        <dbReference type="PIRSR" id="PIRSR005639-2"/>
    </source>
</evidence>
<dbReference type="GO" id="GO:0006543">
    <property type="term" value="P:L-glutamine catabolic process"/>
    <property type="evidence" value="ECO:0007669"/>
    <property type="project" value="UniProtKB-UniRule"/>
</dbReference>
<dbReference type="SUPFAM" id="SSF52317">
    <property type="entry name" value="Class I glutamine amidotransferase-like"/>
    <property type="match status" value="1"/>
</dbReference>
<dbReference type="AlphaFoldDB" id="A0A4V2UZX6"/>
<dbReference type="PROSITE" id="PS51273">
    <property type="entry name" value="GATASE_TYPE_1"/>
    <property type="match status" value="1"/>
</dbReference>
<dbReference type="NCBIfam" id="TIGR03800">
    <property type="entry name" value="PLP_synth_Pdx2"/>
    <property type="match status" value="1"/>
</dbReference>
<dbReference type="Gene3D" id="3.40.50.880">
    <property type="match status" value="1"/>
</dbReference>
<dbReference type="GO" id="GO:0036381">
    <property type="term" value="F:pyridoxal 5'-phosphate synthase (glutamine hydrolysing) activity"/>
    <property type="evidence" value="ECO:0007669"/>
    <property type="project" value="UniProtKB-UniRule"/>
</dbReference>
<dbReference type="InterPro" id="IPR002161">
    <property type="entry name" value="PdxT/SNO"/>
</dbReference>
<dbReference type="UniPathway" id="UPA00245"/>
<feature type="active site" description="Charge relay system" evidence="10 11">
    <location>
        <position position="174"/>
    </location>
</feature>
<evidence type="ECO:0000256" key="6">
    <source>
        <dbReference type="ARBA" id="ARBA00047992"/>
    </source>
</evidence>
<dbReference type="PROSITE" id="PS51130">
    <property type="entry name" value="PDXT_SNO_2"/>
    <property type="match status" value="1"/>
</dbReference>
<feature type="binding site" evidence="10 12">
    <location>
        <begin position="48"/>
        <end position="50"/>
    </location>
    <ligand>
        <name>L-glutamine</name>
        <dbReference type="ChEBI" id="CHEBI:58359"/>
    </ligand>
</feature>
<evidence type="ECO:0000256" key="11">
    <source>
        <dbReference type="PIRSR" id="PIRSR005639-1"/>
    </source>
</evidence>
<comment type="caution">
    <text evidence="13">The sequence shown here is derived from an EMBL/GenBank/DDBJ whole genome shotgun (WGS) entry which is preliminary data.</text>
</comment>
<comment type="subunit">
    <text evidence="9 10">In the presence of PdxS, forms a dodecamer of heterodimers. Only shows activity in the heterodimer.</text>
</comment>
<evidence type="ECO:0000256" key="9">
    <source>
        <dbReference type="ARBA" id="ARBA00064749"/>
    </source>
</evidence>
<dbReference type="PANTHER" id="PTHR31559:SF0">
    <property type="entry name" value="PYRIDOXAL 5'-PHOSPHATE SYNTHASE SUBUNIT SNO1-RELATED"/>
    <property type="match status" value="1"/>
</dbReference>
<evidence type="ECO:0000313" key="13">
    <source>
        <dbReference type="EMBL" id="TCT12981.1"/>
    </source>
</evidence>